<sequence>MRSEEALKHTRCLGVTTELIPKRGNSMEKDSVQKFRTAGDHLTFKCKTASRNVQDSLEQPADSLDYNQSIRKCTRPYNKQSIRKRTRPYNTQPIRKYTRPYNNQSIRKLVHKDLTTNSRSVNAQDLTTNSRFVHASDLTTTSRSGVNAQRPYNKQSIRKCNKT</sequence>
<evidence type="ECO:0000313" key="2">
    <source>
        <dbReference type="EMBL" id="KAK7492905.1"/>
    </source>
</evidence>
<feature type="region of interest" description="Disordered" evidence="1">
    <location>
        <begin position="141"/>
        <end position="163"/>
    </location>
</feature>
<evidence type="ECO:0000313" key="3">
    <source>
        <dbReference type="Proteomes" id="UP001519460"/>
    </source>
</evidence>
<reference evidence="2 3" key="1">
    <citation type="journal article" date="2023" name="Sci. Data">
        <title>Genome assembly of the Korean intertidal mud-creeper Batillaria attramentaria.</title>
        <authorList>
            <person name="Patra A.K."/>
            <person name="Ho P.T."/>
            <person name="Jun S."/>
            <person name="Lee S.J."/>
            <person name="Kim Y."/>
            <person name="Won Y.J."/>
        </authorList>
    </citation>
    <scope>NUCLEOTIDE SEQUENCE [LARGE SCALE GENOMIC DNA]</scope>
    <source>
        <strain evidence="2">Wonlab-2016</strain>
    </source>
</reference>
<comment type="caution">
    <text evidence="2">The sequence shown here is derived from an EMBL/GenBank/DDBJ whole genome shotgun (WGS) entry which is preliminary data.</text>
</comment>
<dbReference type="EMBL" id="JACVVK020000098">
    <property type="protein sequence ID" value="KAK7492905.1"/>
    <property type="molecule type" value="Genomic_DNA"/>
</dbReference>
<evidence type="ECO:0000256" key="1">
    <source>
        <dbReference type="SAM" id="MobiDB-lite"/>
    </source>
</evidence>
<organism evidence="2 3">
    <name type="scientific">Batillaria attramentaria</name>
    <dbReference type="NCBI Taxonomy" id="370345"/>
    <lineage>
        <taxon>Eukaryota</taxon>
        <taxon>Metazoa</taxon>
        <taxon>Spiralia</taxon>
        <taxon>Lophotrochozoa</taxon>
        <taxon>Mollusca</taxon>
        <taxon>Gastropoda</taxon>
        <taxon>Caenogastropoda</taxon>
        <taxon>Sorbeoconcha</taxon>
        <taxon>Cerithioidea</taxon>
        <taxon>Batillariidae</taxon>
        <taxon>Batillaria</taxon>
    </lineage>
</organism>
<accession>A0ABD0L0A7</accession>
<feature type="compositionally biased region" description="Polar residues" evidence="1">
    <location>
        <begin position="141"/>
        <end position="155"/>
    </location>
</feature>
<protein>
    <submittedName>
        <fullName evidence="2">Uncharacterized protein</fullName>
    </submittedName>
</protein>
<name>A0ABD0L0A7_9CAEN</name>
<dbReference type="AlphaFoldDB" id="A0ABD0L0A7"/>
<gene>
    <name evidence="2" type="ORF">BaRGS_00015852</name>
</gene>
<dbReference type="Proteomes" id="UP001519460">
    <property type="component" value="Unassembled WGS sequence"/>
</dbReference>
<keyword evidence="3" id="KW-1185">Reference proteome</keyword>
<proteinExistence type="predicted"/>